<name>A0A060RBF5_9BACT</name>
<organism evidence="1 2">
    <name type="scientific">Mucinivorans hirudinis</name>
    <dbReference type="NCBI Taxonomy" id="1433126"/>
    <lineage>
        <taxon>Bacteria</taxon>
        <taxon>Pseudomonadati</taxon>
        <taxon>Bacteroidota</taxon>
        <taxon>Bacteroidia</taxon>
        <taxon>Bacteroidales</taxon>
        <taxon>Rikenellaceae</taxon>
        <taxon>Mucinivorans</taxon>
    </lineage>
</organism>
<dbReference type="AlphaFoldDB" id="A0A060RBF5"/>
<dbReference type="Proteomes" id="UP000027616">
    <property type="component" value="Chromosome I"/>
</dbReference>
<sequence length="98" mass="11688">MSVRHLLDTKIVRNNLILFEFKEQAKDRRLVKRHIIEALMKKYGYSRSYIEQIVYDSKITHRPCTSCGENTNISQWKRNQGVCTKCLNKQQKQDNDDK</sequence>
<proteinExistence type="predicted"/>
<reference evidence="1 2" key="1">
    <citation type="journal article" date="2015" name="Genome Announc.">
        <title>Complete Genome Sequence of the Novel Leech Symbiont Mucinivorans hirudinis M3T.</title>
        <authorList>
            <person name="Nelson M.C."/>
            <person name="Bomar L."/>
            <person name="Graf J."/>
        </authorList>
    </citation>
    <scope>NUCLEOTIDE SEQUENCE [LARGE SCALE GENOMIC DNA]</scope>
    <source>
        <strain evidence="2">M3</strain>
    </source>
</reference>
<gene>
    <name evidence="1" type="ORF">BN938_2916</name>
</gene>
<keyword evidence="2" id="KW-1185">Reference proteome</keyword>
<dbReference type="STRING" id="1433126.BN938_2916"/>
<evidence type="ECO:0000313" key="1">
    <source>
        <dbReference type="EMBL" id="CDN32981.1"/>
    </source>
</evidence>
<dbReference type="EMBL" id="HG934468">
    <property type="protein sequence ID" value="CDN32981.1"/>
    <property type="molecule type" value="Genomic_DNA"/>
</dbReference>
<protein>
    <submittedName>
        <fullName evidence="1">Uncharacterized protein</fullName>
    </submittedName>
</protein>
<dbReference type="KEGG" id="rbc:BN938_2916"/>
<dbReference type="HOGENOM" id="CLU_2330663_0_0_10"/>
<evidence type="ECO:0000313" key="2">
    <source>
        <dbReference type="Proteomes" id="UP000027616"/>
    </source>
</evidence>
<accession>A0A060RBF5</accession>